<accession>G5AR90</accession>
<dbReference type="AlphaFoldDB" id="G5AR90"/>
<organism evidence="2 3">
    <name type="scientific">Heterocephalus glaber</name>
    <name type="common">Naked mole rat</name>
    <dbReference type="NCBI Taxonomy" id="10181"/>
    <lineage>
        <taxon>Eukaryota</taxon>
        <taxon>Metazoa</taxon>
        <taxon>Chordata</taxon>
        <taxon>Craniata</taxon>
        <taxon>Vertebrata</taxon>
        <taxon>Euteleostomi</taxon>
        <taxon>Mammalia</taxon>
        <taxon>Eutheria</taxon>
        <taxon>Euarchontoglires</taxon>
        <taxon>Glires</taxon>
        <taxon>Rodentia</taxon>
        <taxon>Hystricomorpha</taxon>
        <taxon>Bathyergidae</taxon>
        <taxon>Heterocephalus</taxon>
    </lineage>
</organism>
<feature type="compositionally biased region" description="Low complexity" evidence="1">
    <location>
        <begin position="17"/>
        <end position="34"/>
    </location>
</feature>
<name>G5AR90_HETGA</name>
<evidence type="ECO:0000313" key="3">
    <source>
        <dbReference type="Proteomes" id="UP000006813"/>
    </source>
</evidence>
<dbReference type="Proteomes" id="UP000006813">
    <property type="component" value="Unassembled WGS sequence"/>
</dbReference>
<feature type="non-terminal residue" evidence="2">
    <location>
        <position position="1"/>
    </location>
</feature>
<protein>
    <submittedName>
        <fullName evidence="2">Protein CROC-4</fullName>
    </submittedName>
</protein>
<dbReference type="InParanoid" id="G5AR90"/>
<feature type="region of interest" description="Disordered" evidence="1">
    <location>
        <begin position="1"/>
        <end position="42"/>
    </location>
</feature>
<sequence length="123" mass="13079">GAGGCPSTLPPSFLPVDDGAASSTADSSRAAPTTVSSRAPRPHYGIATTWTCMVPRSPGPWLSAQHWQEKFYSLTYSCLGKSFLMSNQDLHCYSTSSLTCGLTWLSGEVRKNLYLALATSGSL</sequence>
<evidence type="ECO:0000256" key="1">
    <source>
        <dbReference type="SAM" id="MobiDB-lite"/>
    </source>
</evidence>
<dbReference type="EMBL" id="JH166592">
    <property type="protein sequence ID" value="EHA99550.1"/>
    <property type="molecule type" value="Genomic_DNA"/>
</dbReference>
<evidence type="ECO:0000313" key="2">
    <source>
        <dbReference type="EMBL" id="EHA99550.1"/>
    </source>
</evidence>
<reference evidence="2 3" key="1">
    <citation type="journal article" date="2011" name="Nature">
        <title>Genome sequencing reveals insights into physiology and longevity of the naked mole rat.</title>
        <authorList>
            <person name="Kim E.B."/>
            <person name="Fang X."/>
            <person name="Fushan A.A."/>
            <person name="Huang Z."/>
            <person name="Lobanov A.V."/>
            <person name="Han L."/>
            <person name="Marino S.M."/>
            <person name="Sun X."/>
            <person name="Turanov A.A."/>
            <person name="Yang P."/>
            <person name="Yim S.H."/>
            <person name="Zhao X."/>
            <person name="Kasaikina M.V."/>
            <person name="Stoletzki N."/>
            <person name="Peng C."/>
            <person name="Polak P."/>
            <person name="Xiong Z."/>
            <person name="Kiezun A."/>
            <person name="Zhu Y."/>
            <person name="Chen Y."/>
            <person name="Kryukov G.V."/>
            <person name="Zhang Q."/>
            <person name="Peshkin L."/>
            <person name="Yang L."/>
            <person name="Bronson R.T."/>
            <person name="Buffenstein R."/>
            <person name="Wang B."/>
            <person name="Han C."/>
            <person name="Li Q."/>
            <person name="Chen L."/>
            <person name="Zhao W."/>
            <person name="Sunyaev S.R."/>
            <person name="Park T.J."/>
            <person name="Zhang G."/>
            <person name="Wang J."/>
            <person name="Gladyshev V.N."/>
        </authorList>
    </citation>
    <scope>NUCLEOTIDE SEQUENCE [LARGE SCALE GENOMIC DNA]</scope>
</reference>
<feature type="non-terminal residue" evidence="2">
    <location>
        <position position="123"/>
    </location>
</feature>
<dbReference type="eggNOG" id="ENOG502TF2T">
    <property type="taxonomic scope" value="Eukaryota"/>
</dbReference>
<gene>
    <name evidence="2" type="ORF">GW7_14279</name>
</gene>
<proteinExistence type="predicted"/>